<evidence type="ECO:0000256" key="9">
    <source>
        <dbReference type="ARBA" id="ARBA00048523"/>
    </source>
</evidence>
<organism evidence="13 14">
    <name type="scientific">Pseudomonas fluorescens</name>
    <dbReference type="NCBI Taxonomy" id="294"/>
    <lineage>
        <taxon>Bacteria</taxon>
        <taxon>Pseudomonadati</taxon>
        <taxon>Pseudomonadota</taxon>
        <taxon>Gammaproteobacteria</taxon>
        <taxon>Pseudomonadales</taxon>
        <taxon>Pseudomonadaceae</taxon>
        <taxon>Pseudomonas</taxon>
    </lineage>
</organism>
<dbReference type="InterPro" id="IPR011863">
    <property type="entry name" value="HSK-PSP"/>
</dbReference>
<sequence>MAAMVTKKLSELARAVRCAAVVEPLEFGLARLNNQYKRECLVEIACLDLEGVLVPEIWIAFAEKTGIESLKATTRDIPDYDVLMKQRLRILDEHGLKLSDIQEVIATLKPLDGAVEFVNWLRERFQVVILSDTFYEFSQPLMRQLGFPTLLCHRLITDETGRVTSYQLRQKDPKRQSVLAFKSLYYRVIAAGDSYNDTTMLGEADAGILFHAPDNVIREFPQFPAVHTFAELKQEFLKASNRELSL</sequence>
<dbReference type="Gene3D" id="3.40.50.1000">
    <property type="entry name" value="HAD superfamily/HAD-like"/>
    <property type="match status" value="1"/>
</dbReference>
<keyword evidence="7" id="KW-0718">Serine biosynthesis</keyword>
<dbReference type="InterPro" id="IPR036412">
    <property type="entry name" value="HAD-like_sf"/>
</dbReference>
<dbReference type="SUPFAM" id="SSF56784">
    <property type="entry name" value="HAD-like"/>
    <property type="match status" value="1"/>
</dbReference>
<feature type="active site" description="Nucleophile" evidence="10">
    <location>
        <position position="48"/>
    </location>
</feature>
<comment type="pathway">
    <text evidence="1">Amino-acid biosynthesis; L-serine biosynthesis; L-serine from 3-phospho-D-glycerate: step 3/3.</text>
</comment>
<evidence type="ECO:0000313" key="14">
    <source>
        <dbReference type="Proteomes" id="UP000325375"/>
    </source>
</evidence>
<evidence type="ECO:0000256" key="11">
    <source>
        <dbReference type="PIRSR" id="PIRSR611863-2"/>
    </source>
</evidence>
<evidence type="ECO:0000256" key="7">
    <source>
        <dbReference type="ARBA" id="ARBA00023299"/>
    </source>
</evidence>
<keyword evidence="5 13" id="KW-0378">Hydrolase</keyword>
<evidence type="ECO:0000256" key="2">
    <source>
        <dbReference type="ARBA" id="ARBA00012640"/>
    </source>
</evidence>
<feature type="binding site" evidence="11">
    <location>
        <position position="196"/>
    </location>
    <ligand>
        <name>substrate</name>
    </ligand>
</feature>
<evidence type="ECO:0000256" key="6">
    <source>
        <dbReference type="ARBA" id="ARBA00022842"/>
    </source>
</evidence>
<gene>
    <name evidence="13" type="ORF">PS718_00217</name>
</gene>
<keyword evidence="3" id="KW-0028">Amino-acid biosynthesis</keyword>
<dbReference type="AlphaFoldDB" id="A0A5E6ZNB9"/>
<dbReference type="EC" id="3.1.3.3" evidence="2"/>
<dbReference type="GO" id="GO:0036424">
    <property type="term" value="F:L-phosphoserine phosphatase activity"/>
    <property type="evidence" value="ECO:0007669"/>
    <property type="project" value="TreeGrafter"/>
</dbReference>
<proteinExistence type="predicted"/>
<comment type="catalytic activity">
    <reaction evidence="9">
        <text>O-phospho-D-serine + H2O = D-serine + phosphate</text>
        <dbReference type="Rhea" id="RHEA:24873"/>
        <dbReference type="ChEBI" id="CHEBI:15377"/>
        <dbReference type="ChEBI" id="CHEBI:35247"/>
        <dbReference type="ChEBI" id="CHEBI:43474"/>
        <dbReference type="ChEBI" id="CHEBI:58680"/>
        <dbReference type="EC" id="3.1.3.3"/>
    </reaction>
</comment>
<accession>A0A5E6ZNB9</accession>
<dbReference type="NCBIfam" id="NF010109">
    <property type="entry name" value="PRK13582.1"/>
    <property type="match status" value="1"/>
</dbReference>
<dbReference type="PANTHER" id="PTHR43344">
    <property type="entry name" value="PHOSPHOSERINE PHOSPHATASE"/>
    <property type="match status" value="1"/>
</dbReference>
<evidence type="ECO:0000256" key="8">
    <source>
        <dbReference type="ARBA" id="ARBA00048138"/>
    </source>
</evidence>
<evidence type="ECO:0000256" key="12">
    <source>
        <dbReference type="PIRSR" id="PIRSR611863-3"/>
    </source>
</evidence>
<feature type="binding site" evidence="12">
    <location>
        <position position="50"/>
    </location>
    <ligand>
        <name>Mg(2+)</name>
        <dbReference type="ChEBI" id="CHEBI:18420"/>
    </ligand>
</feature>
<keyword evidence="4" id="KW-0479">Metal-binding</keyword>
<dbReference type="EMBL" id="CABVHX010000001">
    <property type="protein sequence ID" value="VVN67878.1"/>
    <property type="molecule type" value="Genomic_DNA"/>
</dbReference>
<feature type="active site" description="Proton donor" evidence="10">
    <location>
        <position position="50"/>
    </location>
</feature>
<dbReference type="Proteomes" id="UP000325375">
    <property type="component" value="Unassembled WGS sequence"/>
</dbReference>
<evidence type="ECO:0000256" key="10">
    <source>
        <dbReference type="PIRSR" id="PIRSR611863-1"/>
    </source>
</evidence>
<dbReference type="InterPro" id="IPR023214">
    <property type="entry name" value="HAD_sf"/>
</dbReference>
<protein>
    <recommendedName>
        <fullName evidence="2">phosphoserine phosphatase</fullName>
        <ecNumber evidence="2">3.1.3.3</ecNumber>
    </recommendedName>
</protein>
<reference evidence="13 14" key="1">
    <citation type="submission" date="2019-09" db="EMBL/GenBank/DDBJ databases">
        <authorList>
            <person name="Chandra G."/>
            <person name="Truman W A."/>
        </authorList>
    </citation>
    <scope>NUCLEOTIDE SEQUENCE [LARGE SCALE GENOMIC DNA]</scope>
    <source>
        <strain evidence="13">PS718</strain>
    </source>
</reference>
<name>A0A5E6ZNB9_PSEFL</name>
<feature type="binding site" evidence="11">
    <location>
        <begin position="131"/>
        <end position="132"/>
    </location>
    <ligand>
        <name>substrate</name>
    </ligand>
</feature>
<dbReference type="GO" id="GO:0005737">
    <property type="term" value="C:cytoplasm"/>
    <property type="evidence" value="ECO:0007669"/>
    <property type="project" value="TreeGrafter"/>
</dbReference>
<keyword evidence="6" id="KW-0460">Magnesium</keyword>
<evidence type="ECO:0000256" key="1">
    <source>
        <dbReference type="ARBA" id="ARBA00005135"/>
    </source>
</evidence>
<evidence type="ECO:0000256" key="5">
    <source>
        <dbReference type="ARBA" id="ARBA00022801"/>
    </source>
</evidence>
<dbReference type="NCBIfam" id="TIGR02137">
    <property type="entry name" value="HSK-PSP"/>
    <property type="match status" value="1"/>
</dbReference>
<evidence type="ECO:0000313" key="13">
    <source>
        <dbReference type="EMBL" id="VVN67878.1"/>
    </source>
</evidence>
<dbReference type="Gene3D" id="3.90.1470.10">
    <property type="entry name" value="thrh gene product, domain 2"/>
    <property type="match status" value="1"/>
</dbReference>
<evidence type="ECO:0000256" key="4">
    <source>
        <dbReference type="ARBA" id="ARBA00022723"/>
    </source>
</evidence>
<feature type="binding site" evidence="11">
    <location>
        <position position="174"/>
    </location>
    <ligand>
        <name>substrate</name>
    </ligand>
</feature>
<dbReference type="GO" id="GO:0006564">
    <property type="term" value="P:L-serine biosynthetic process"/>
    <property type="evidence" value="ECO:0007669"/>
    <property type="project" value="UniProtKB-KW"/>
</dbReference>
<feature type="binding site" evidence="11">
    <location>
        <position position="87"/>
    </location>
    <ligand>
        <name>substrate</name>
    </ligand>
</feature>
<comment type="catalytic activity">
    <reaction evidence="8">
        <text>O-phospho-L-serine + H2O = L-serine + phosphate</text>
        <dbReference type="Rhea" id="RHEA:21208"/>
        <dbReference type="ChEBI" id="CHEBI:15377"/>
        <dbReference type="ChEBI" id="CHEBI:33384"/>
        <dbReference type="ChEBI" id="CHEBI:43474"/>
        <dbReference type="ChEBI" id="CHEBI:57524"/>
        <dbReference type="EC" id="3.1.3.3"/>
    </reaction>
</comment>
<comment type="cofactor">
    <cofactor evidence="12">
        <name>Mg(2+)</name>
        <dbReference type="ChEBI" id="CHEBI:18420"/>
    </cofactor>
    <text evidence="12">Binds 1 Mg(2+) ion per subunit.</text>
</comment>
<feature type="binding site" evidence="12">
    <location>
        <position position="193"/>
    </location>
    <ligand>
        <name>Mg(2+)</name>
        <dbReference type="ChEBI" id="CHEBI:18420"/>
    </ligand>
</feature>
<dbReference type="PANTHER" id="PTHR43344:SF2">
    <property type="entry name" value="PHOSPHOSERINE PHOSPHATASE"/>
    <property type="match status" value="1"/>
</dbReference>
<evidence type="ECO:0000256" key="3">
    <source>
        <dbReference type="ARBA" id="ARBA00022605"/>
    </source>
</evidence>
<dbReference type="InterPro" id="IPR050582">
    <property type="entry name" value="HAD-like_SerB"/>
</dbReference>
<dbReference type="GO" id="GO:0000287">
    <property type="term" value="F:magnesium ion binding"/>
    <property type="evidence" value="ECO:0007669"/>
    <property type="project" value="TreeGrafter"/>
</dbReference>
<feature type="binding site" evidence="11">
    <location>
        <position position="56"/>
    </location>
    <ligand>
        <name>substrate</name>
    </ligand>
</feature>
<feature type="binding site" evidence="12">
    <location>
        <position position="48"/>
    </location>
    <ligand>
        <name>Mg(2+)</name>
        <dbReference type="ChEBI" id="CHEBI:18420"/>
    </ligand>
</feature>
<dbReference type="Pfam" id="PF00702">
    <property type="entry name" value="Hydrolase"/>
    <property type="match status" value="1"/>
</dbReference>